<gene>
    <name evidence="2" type="primary">tsaB</name>
    <name evidence="2" type="ORF">ENK44_04170</name>
</gene>
<dbReference type="Proteomes" id="UP000885779">
    <property type="component" value="Unassembled WGS sequence"/>
</dbReference>
<organism evidence="2">
    <name type="scientific">Caldithrix abyssi</name>
    <dbReference type="NCBI Taxonomy" id="187145"/>
    <lineage>
        <taxon>Bacteria</taxon>
        <taxon>Pseudomonadati</taxon>
        <taxon>Calditrichota</taxon>
        <taxon>Calditrichia</taxon>
        <taxon>Calditrichales</taxon>
        <taxon>Calditrichaceae</taxon>
        <taxon>Caldithrix</taxon>
    </lineage>
</organism>
<evidence type="ECO:0000259" key="1">
    <source>
        <dbReference type="Pfam" id="PF00814"/>
    </source>
</evidence>
<name>A0A7V4WU29_CALAY</name>
<dbReference type="EMBL" id="DRQG01000034">
    <property type="protein sequence ID" value="HGY54874.1"/>
    <property type="molecule type" value="Genomic_DNA"/>
</dbReference>
<dbReference type="GO" id="GO:0002949">
    <property type="term" value="P:tRNA threonylcarbamoyladenosine modification"/>
    <property type="evidence" value="ECO:0007669"/>
    <property type="project" value="InterPro"/>
</dbReference>
<dbReference type="Pfam" id="PF00814">
    <property type="entry name" value="TsaD"/>
    <property type="match status" value="1"/>
</dbReference>
<dbReference type="NCBIfam" id="TIGR03725">
    <property type="entry name" value="T6A_YeaZ"/>
    <property type="match status" value="1"/>
</dbReference>
<sequence>MILGIETSAKLCSIAFGYESHTVLEYNLEVPMQHAVLLGQFVELGVRFIQTSPDIPEADKNAIDLAVVAIGPGSFTGLRIGLSYAQGFCFGRKIPIVGISNHQLLAWRGPAGVNTVYTIIDARREEVYLARLDITKEGYPQLSEHALVPKESLPDKLPEGSVLIRNEQVVLADETVKKIQSEKQCVLLRVRGTAADLLKLGNLKRQVEGPDDLSKLEPLYIRPFAGVL</sequence>
<proteinExistence type="predicted"/>
<dbReference type="AlphaFoldDB" id="A0A7V4WU29"/>
<accession>A0A7V4WU29</accession>
<dbReference type="Gene3D" id="3.30.420.40">
    <property type="match status" value="2"/>
</dbReference>
<protein>
    <submittedName>
        <fullName evidence="2">tRNA (Adenosine(37)-N6)-threonylcarbamoyltransferase complex dimerization subunit type 1 TsaB</fullName>
    </submittedName>
</protein>
<dbReference type="InterPro" id="IPR000905">
    <property type="entry name" value="Gcp-like_dom"/>
</dbReference>
<dbReference type="SUPFAM" id="SSF53067">
    <property type="entry name" value="Actin-like ATPase domain"/>
    <property type="match status" value="1"/>
</dbReference>
<reference evidence="2" key="1">
    <citation type="journal article" date="2020" name="mSystems">
        <title>Genome- and Community-Level Interaction Insights into Carbon Utilization and Element Cycling Functions of Hydrothermarchaeota in Hydrothermal Sediment.</title>
        <authorList>
            <person name="Zhou Z."/>
            <person name="Liu Y."/>
            <person name="Xu W."/>
            <person name="Pan J."/>
            <person name="Luo Z.H."/>
            <person name="Li M."/>
        </authorList>
    </citation>
    <scope>NUCLEOTIDE SEQUENCE [LARGE SCALE GENOMIC DNA]</scope>
    <source>
        <strain evidence="2">HyVt-577</strain>
    </source>
</reference>
<dbReference type="InterPro" id="IPR043129">
    <property type="entry name" value="ATPase_NBD"/>
</dbReference>
<feature type="domain" description="Gcp-like" evidence="1">
    <location>
        <begin position="60"/>
        <end position="138"/>
    </location>
</feature>
<evidence type="ECO:0000313" key="2">
    <source>
        <dbReference type="EMBL" id="HGY54874.1"/>
    </source>
</evidence>
<dbReference type="InterPro" id="IPR022496">
    <property type="entry name" value="T6A_TsaB"/>
</dbReference>
<comment type="caution">
    <text evidence="2">The sequence shown here is derived from an EMBL/GenBank/DDBJ whole genome shotgun (WGS) entry which is preliminary data.</text>
</comment>